<proteinExistence type="predicted"/>
<dbReference type="AlphaFoldDB" id="A0A9D4Q3X4"/>
<dbReference type="Proteomes" id="UP000821837">
    <property type="component" value="Chromosome 3"/>
</dbReference>
<accession>A0A9D4Q3X4</accession>
<evidence type="ECO:0000313" key="3">
    <source>
        <dbReference type="Proteomes" id="UP000821837"/>
    </source>
</evidence>
<protein>
    <recommendedName>
        <fullName evidence="4">Tick transposon</fullName>
    </recommendedName>
</protein>
<evidence type="ECO:0000313" key="2">
    <source>
        <dbReference type="EMBL" id="KAH7963948.1"/>
    </source>
</evidence>
<feature type="region of interest" description="Disordered" evidence="1">
    <location>
        <begin position="1"/>
        <end position="40"/>
    </location>
</feature>
<comment type="caution">
    <text evidence="2">The sequence shown here is derived from an EMBL/GenBank/DDBJ whole genome shotgun (WGS) entry which is preliminary data.</text>
</comment>
<dbReference type="EMBL" id="JABSTV010001249">
    <property type="protein sequence ID" value="KAH7963948.1"/>
    <property type="molecule type" value="Genomic_DNA"/>
</dbReference>
<dbReference type="VEuPathDB" id="VectorBase:RSAN_044206"/>
<organism evidence="2 3">
    <name type="scientific">Rhipicephalus sanguineus</name>
    <name type="common">Brown dog tick</name>
    <name type="synonym">Ixodes sanguineus</name>
    <dbReference type="NCBI Taxonomy" id="34632"/>
    <lineage>
        <taxon>Eukaryota</taxon>
        <taxon>Metazoa</taxon>
        <taxon>Ecdysozoa</taxon>
        <taxon>Arthropoda</taxon>
        <taxon>Chelicerata</taxon>
        <taxon>Arachnida</taxon>
        <taxon>Acari</taxon>
        <taxon>Parasitiformes</taxon>
        <taxon>Ixodida</taxon>
        <taxon>Ixodoidea</taxon>
        <taxon>Ixodidae</taxon>
        <taxon>Rhipicephalinae</taxon>
        <taxon>Rhipicephalus</taxon>
        <taxon>Rhipicephalus</taxon>
    </lineage>
</organism>
<gene>
    <name evidence="2" type="ORF">HPB52_023979</name>
</gene>
<evidence type="ECO:0008006" key="4">
    <source>
        <dbReference type="Google" id="ProtNLM"/>
    </source>
</evidence>
<sequence length="143" mass="16165">MPKPQRGRRTKVRESVQEAESVSRRKTATEKPALNLYSEAKQAGEKDPLYENSKRSRLLCEARCGMLQTRLTRARYTPNLETKCPLCTLEDESIEHIVLHCPALSPQRPRAFAATPPAVTTPPDELVRQQQLLPVALGFRKSQ</sequence>
<feature type="compositionally biased region" description="Basic and acidic residues" evidence="1">
    <location>
        <begin position="12"/>
        <end position="29"/>
    </location>
</feature>
<reference evidence="2" key="1">
    <citation type="journal article" date="2020" name="Cell">
        <title>Large-Scale Comparative Analyses of Tick Genomes Elucidate Their Genetic Diversity and Vector Capacities.</title>
        <authorList>
            <consortium name="Tick Genome and Microbiome Consortium (TIGMIC)"/>
            <person name="Jia N."/>
            <person name="Wang J."/>
            <person name="Shi W."/>
            <person name="Du L."/>
            <person name="Sun Y."/>
            <person name="Zhan W."/>
            <person name="Jiang J.F."/>
            <person name="Wang Q."/>
            <person name="Zhang B."/>
            <person name="Ji P."/>
            <person name="Bell-Sakyi L."/>
            <person name="Cui X.M."/>
            <person name="Yuan T.T."/>
            <person name="Jiang B.G."/>
            <person name="Yang W.F."/>
            <person name="Lam T.T."/>
            <person name="Chang Q.C."/>
            <person name="Ding S.J."/>
            <person name="Wang X.J."/>
            <person name="Zhu J.G."/>
            <person name="Ruan X.D."/>
            <person name="Zhao L."/>
            <person name="Wei J.T."/>
            <person name="Ye R.Z."/>
            <person name="Que T.C."/>
            <person name="Du C.H."/>
            <person name="Zhou Y.H."/>
            <person name="Cheng J.X."/>
            <person name="Dai P.F."/>
            <person name="Guo W.B."/>
            <person name="Han X.H."/>
            <person name="Huang E.J."/>
            <person name="Li L.F."/>
            <person name="Wei W."/>
            <person name="Gao Y.C."/>
            <person name="Liu J.Z."/>
            <person name="Shao H.Z."/>
            <person name="Wang X."/>
            <person name="Wang C.C."/>
            <person name="Yang T.C."/>
            <person name="Huo Q.B."/>
            <person name="Li W."/>
            <person name="Chen H.Y."/>
            <person name="Chen S.E."/>
            <person name="Zhou L.G."/>
            <person name="Ni X.B."/>
            <person name="Tian J.H."/>
            <person name="Sheng Y."/>
            <person name="Liu T."/>
            <person name="Pan Y.S."/>
            <person name="Xia L.Y."/>
            <person name="Li J."/>
            <person name="Zhao F."/>
            <person name="Cao W.C."/>
        </authorList>
    </citation>
    <scope>NUCLEOTIDE SEQUENCE</scope>
    <source>
        <strain evidence="2">Rsan-2018</strain>
    </source>
</reference>
<evidence type="ECO:0000256" key="1">
    <source>
        <dbReference type="SAM" id="MobiDB-lite"/>
    </source>
</evidence>
<name>A0A9D4Q3X4_RHISA</name>
<feature type="compositionally biased region" description="Basic residues" evidence="1">
    <location>
        <begin position="1"/>
        <end position="11"/>
    </location>
</feature>
<reference evidence="2" key="2">
    <citation type="submission" date="2021-09" db="EMBL/GenBank/DDBJ databases">
        <authorList>
            <person name="Jia N."/>
            <person name="Wang J."/>
            <person name="Shi W."/>
            <person name="Du L."/>
            <person name="Sun Y."/>
            <person name="Zhan W."/>
            <person name="Jiang J."/>
            <person name="Wang Q."/>
            <person name="Zhang B."/>
            <person name="Ji P."/>
            <person name="Sakyi L.B."/>
            <person name="Cui X."/>
            <person name="Yuan T."/>
            <person name="Jiang B."/>
            <person name="Yang W."/>
            <person name="Lam T.T.-Y."/>
            <person name="Chang Q."/>
            <person name="Ding S."/>
            <person name="Wang X."/>
            <person name="Zhu J."/>
            <person name="Ruan X."/>
            <person name="Zhao L."/>
            <person name="Wei J."/>
            <person name="Que T."/>
            <person name="Du C."/>
            <person name="Cheng J."/>
            <person name="Dai P."/>
            <person name="Han X."/>
            <person name="Huang E."/>
            <person name="Gao Y."/>
            <person name="Liu J."/>
            <person name="Shao H."/>
            <person name="Ye R."/>
            <person name="Li L."/>
            <person name="Wei W."/>
            <person name="Wang X."/>
            <person name="Wang C."/>
            <person name="Huo Q."/>
            <person name="Li W."/>
            <person name="Guo W."/>
            <person name="Chen H."/>
            <person name="Chen S."/>
            <person name="Zhou L."/>
            <person name="Zhou L."/>
            <person name="Ni X."/>
            <person name="Tian J."/>
            <person name="Zhou Y."/>
            <person name="Sheng Y."/>
            <person name="Liu T."/>
            <person name="Pan Y."/>
            <person name="Xia L."/>
            <person name="Li J."/>
            <person name="Zhao F."/>
            <person name="Cao W."/>
        </authorList>
    </citation>
    <scope>NUCLEOTIDE SEQUENCE</scope>
    <source>
        <strain evidence="2">Rsan-2018</strain>
        <tissue evidence="2">Larvae</tissue>
    </source>
</reference>
<keyword evidence="3" id="KW-1185">Reference proteome</keyword>